<sequence>MKIIHRYLFLELLPPFVIGLLVLVVLILTQQTLMIMNLLVNKGLSIPTVLRLVMMIFPQFLTMIIPVSVLAASTATFNRLASDGEITALKASGIGLSRLLWPLVLFAFLGYVGSFYMSLKAEETQGMSLQEMISTVLKKKMSLGIRPQVFNNFMDRFVIYVDRMPTFSRMQGVFIYQEGKGKSPSTVIMAREGSLLNEENGRPGIRIQLRSGTLLQGGAAQQFVRFSSYDLTIFGKSAGATEKSPTIQELEKKIGRSSKPDVSLLRELEDRYKNYTYPFSCLIFAFLGIPFGIYAKRSGKLAGFVFATASVIFFYILNTVDDLMVARRLLKPFVASLIPDLALGAVMGFLLIMVFKEISLSLTLPSLSRLFKGGSARP</sequence>
<organism evidence="7 8">
    <name type="scientific">Leptospirillum ferriphilum</name>
    <dbReference type="NCBI Taxonomy" id="178606"/>
    <lineage>
        <taxon>Bacteria</taxon>
        <taxon>Pseudomonadati</taxon>
        <taxon>Nitrospirota</taxon>
        <taxon>Nitrospiria</taxon>
        <taxon>Nitrospirales</taxon>
        <taxon>Nitrospiraceae</taxon>
        <taxon>Leptospirillum</taxon>
    </lineage>
</organism>
<comment type="subcellular location">
    <subcellularLocation>
        <location evidence="1">Cell membrane</location>
        <topology evidence="1">Multi-pass membrane protein</topology>
    </subcellularLocation>
</comment>
<feature type="transmembrane region" description="Helical" evidence="6">
    <location>
        <begin position="275"/>
        <end position="295"/>
    </location>
</feature>
<feature type="transmembrane region" description="Helical" evidence="6">
    <location>
        <begin position="16"/>
        <end position="40"/>
    </location>
</feature>
<evidence type="ECO:0000256" key="6">
    <source>
        <dbReference type="SAM" id="Phobius"/>
    </source>
</evidence>
<keyword evidence="5 6" id="KW-0472">Membrane</keyword>
<dbReference type="GO" id="GO:0043190">
    <property type="term" value="C:ATP-binding cassette (ABC) transporter complex"/>
    <property type="evidence" value="ECO:0007669"/>
    <property type="project" value="TreeGrafter"/>
</dbReference>
<protein>
    <submittedName>
        <fullName evidence="7">Putative membrane protein</fullName>
    </submittedName>
</protein>
<dbReference type="GO" id="GO:0015920">
    <property type="term" value="P:lipopolysaccharide transport"/>
    <property type="evidence" value="ECO:0007669"/>
    <property type="project" value="TreeGrafter"/>
</dbReference>
<evidence type="ECO:0000256" key="1">
    <source>
        <dbReference type="ARBA" id="ARBA00004651"/>
    </source>
</evidence>
<keyword evidence="2" id="KW-1003">Cell membrane</keyword>
<comment type="caution">
    <text evidence="7">The sequence shown here is derived from an EMBL/GenBank/DDBJ whole genome shotgun (WGS) entry which is preliminary data.</text>
</comment>
<evidence type="ECO:0000256" key="4">
    <source>
        <dbReference type="ARBA" id="ARBA00022989"/>
    </source>
</evidence>
<gene>
    <name evidence="7" type="ORF">LptCag_0126</name>
</gene>
<feature type="transmembrane region" description="Helical" evidence="6">
    <location>
        <begin position="332"/>
        <end position="355"/>
    </location>
</feature>
<proteinExistence type="predicted"/>
<feature type="transmembrane region" description="Helical" evidence="6">
    <location>
        <begin position="52"/>
        <end position="72"/>
    </location>
</feature>
<feature type="transmembrane region" description="Helical" evidence="6">
    <location>
        <begin position="99"/>
        <end position="119"/>
    </location>
</feature>
<evidence type="ECO:0000256" key="3">
    <source>
        <dbReference type="ARBA" id="ARBA00022692"/>
    </source>
</evidence>
<dbReference type="Pfam" id="PF03739">
    <property type="entry name" value="LptF_LptG"/>
    <property type="match status" value="1"/>
</dbReference>
<evidence type="ECO:0000313" key="7">
    <source>
        <dbReference type="EMBL" id="KGA93513.1"/>
    </source>
</evidence>
<keyword evidence="4 6" id="KW-1133">Transmembrane helix</keyword>
<dbReference type="PANTHER" id="PTHR33529">
    <property type="entry name" value="SLR0882 PROTEIN-RELATED"/>
    <property type="match status" value="1"/>
</dbReference>
<feature type="transmembrane region" description="Helical" evidence="6">
    <location>
        <begin position="301"/>
        <end position="320"/>
    </location>
</feature>
<name>A0A094W7S4_9BACT</name>
<dbReference type="EMBL" id="JPGK01000006">
    <property type="protein sequence ID" value="KGA93513.1"/>
    <property type="molecule type" value="Genomic_DNA"/>
</dbReference>
<dbReference type="AlphaFoldDB" id="A0A094W7S4"/>
<dbReference type="PANTHER" id="PTHR33529:SF6">
    <property type="entry name" value="YJGP_YJGQ FAMILY PERMEASE"/>
    <property type="match status" value="1"/>
</dbReference>
<dbReference type="PATRIC" id="fig|178606.4.peg.1724"/>
<dbReference type="InterPro" id="IPR005495">
    <property type="entry name" value="LptG/LptF_permease"/>
</dbReference>
<dbReference type="OrthoDB" id="9792188at2"/>
<reference evidence="7 8" key="1">
    <citation type="submission" date="2014-06" db="EMBL/GenBank/DDBJ databases">
        <title>Draft genome sequence of iron oxidizing acidophile Leptospirillum ferriphilum DSM14647.</title>
        <authorList>
            <person name="Cardenas J.P."/>
            <person name="Lazcano M."/>
            <person name="Ossandon F.J."/>
            <person name="Corbett M."/>
            <person name="Holmes D.S."/>
            <person name="Watkin E."/>
        </authorList>
    </citation>
    <scope>NUCLEOTIDE SEQUENCE [LARGE SCALE GENOMIC DNA]</scope>
    <source>
        <strain evidence="7 8">DSM 14647</strain>
    </source>
</reference>
<evidence type="ECO:0000256" key="2">
    <source>
        <dbReference type="ARBA" id="ARBA00022475"/>
    </source>
</evidence>
<dbReference type="Proteomes" id="UP000029452">
    <property type="component" value="Unassembled WGS sequence"/>
</dbReference>
<accession>A0A094W7S4</accession>
<evidence type="ECO:0000313" key="8">
    <source>
        <dbReference type="Proteomes" id="UP000029452"/>
    </source>
</evidence>
<dbReference type="RefSeq" id="WP_036082782.1">
    <property type="nucleotide sequence ID" value="NZ_JPGK01000006.1"/>
</dbReference>
<keyword evidence="3 6" id="KW-0812">Transmembrane</keyword>
<evidence type="ECO:0000256" key="5">
    <source>
        <dbReference type="ARBA" id="ARBA00023136"/>
    </source>
</evidence>